<dbReference type="Proteomes" id="UP000199501">
    <property type="component" value="Unassembled WGS sequence"/>
</dbReference>
<dbReference type="EMBL" id="FMZZ01000007">
    <property type="protein sequence ID" value="SDD11454.1"/>
    <property type="molecule type" value="Genomic_DNA"/>
</dbReference>
<dbReference type="InterPro" id="IPR052529">
    <property type="entry name" value="Bact_Transport_Assoc"/>
</dbReference>
<evidence type="ECO:0000313" key="3">
    <source>
        <dbReference type="EMBL" id="SDD11454.1"/>
    </source>
</evidence>
<dbReference type="Pfam" id="PF04235">
    <property type="entry name" value="DUF418"/>
    <property type="match status" value="1"/>
</dbReference>
<feature type="transmembrane region" description="Helical" evidence="1">
    <location>
        <begin position="233"/>
        <end position="255"/>
    </location>
</feature>
<keyword evidence="1" id="KW-0472">Membrane</keyword>
<keyword evidence="1" id="KW-1133">Transmembrane helix</keyword>
<feature type="transmembrane region" description="Helical" evidence="1">
    <location>
        <begin position="261"/>
        <end position="278"/>
    </location>
</feature>
<organism evidence="3 4">
    <name type="scientific">Actinokineospora iranica</name>
    <dbReference type="NCBI Taxonomy" id="1271860"/>
    <lineage>
        <taxon>Bacteria</taxon>
        <taxon>Bacillati</taxon>
        <taxon>Actinomycetota</taxon>
        <taxon>Actinomycetes</taxon>
        <taxon>Pseudonocardiales</taxon>
        <taxon>Pseudonocardiaceae</taxon>
        <taxon>Actinokineospora</taxon>
    </lineage>
</organism>
<dbReference type="AlphaFoldDB" id="A0A1G6S448"/>
<feature type="transmembrane region" description="Helical" evidence="1">
    <location>
        <begin position="298"/>
        <end position="317"/>
    </location>
</feature>
<feature type="transmembrane region" description="Helical" evidence="1">
    <location>
        <begin position="90"/>
        <end position="107"/>
    </location>
</feature>
<feature type="transmembrane region" description="Helical" evidence="1">
    <location>
        <begin position="113"/>
        <end position="129"/>
    </location>
</feature>
<gene>
    <name evidence="3" type="ORF">SAMN05216174_107206</name>
</gene>
<dbReference type="PANTHER" id="PTHR30590">
    <property type="entry name" value="INNER MEMBRANE PROTEIN"/>
    <property type="match status" value="1"/>
</dbReference>
<name>A0A1G6S448_9PSEU</name>
<feature type="transmembrane region" description="Helical" evidence="1">
    <location>
        <begin position="329"/>
        <end position="350"/>
    </location>
</feature>
<evidence type="ECO:0000313" key="4">
    <source>
        <dbReference type="Proteomes" id="UP000199501"/>
    </source>
</evidence>
<keyword evidence="4" id="KW-1185">Reference proteome</keyword>
<feature type="transmembrane region" description="Helical" evidence="1">
    <location>
        <begin position="60"/>
        <end position="78"/>
    </location>
</feature>
<dbReference type="PANTHER" id="PTHR30590:SF2">
    <property type="entry name" value="INNER MEMBRANE PROTEIN"/>
    <property type="match status" value="1"/>
</dbReference>
<sequence>MSGRITALDVLRGVAILGTLGTNIWVFTSPRGAPSFIEGFGSAAAGGAESVLLALSNGKFLALLSILFGVGLALQHGAAVRRGARWPGWYLWRSALLLLEGLAHYLLIFEFDVLMWYAVVSVFVAYLVGRHGRVINRWMVAAGVVHLAFVGLVTAALVAGEAEAGGAPVPGDTTNWLAQVAARVEFFATYRAEVFFVLPLSTLLFLAGARLLRAGALEDSDRGRRLRVRLIGWGLGAGVPMTVAAGVAGGDWFLFDRYVCAPVVAFGLLGLVTSLVLGMRPAPGLVRRGLTSVGRMALTCYIAQNLIASIVFYQWGFGLAAHVGSNVPLWTAVGWLLISAVLMAAASWWLGRFSRGPVEAFWQWAYQAPQRRREPQPVR</sequence>
<protein>
    <recommendedName>
        <fullName evidence="2">DUF418 domain-containing protein</fullName>
    </recommendedName>
</protein>
<keyword evidence="1" id="KW-0812">Transmembrane</keyword>
<feature type="transmembrane region" description="Helical" evidence="1">
    <location>
        <begin position="194"/>
        <end position="212"/>
    </location>
</feature>
<feature type="transmembrane region" description="Helical" evidence="1">
    <location>
        <begin position="138"/>
        <end position="159"/>
    </location>
</feature>
<dbReference type="InterPro" id="IPR007349">
    <property type="entry name" value="DUF418"/>
</dbReference>
<dbReference type="OrthoDB" id="9807744at2"/>
<proteinExistence type="predicted"/>
<feature type="domain" description="DUF418" evidence="2">
    <location>
        <begin position="211"/>
        <end position="365"/>
    </location>
</feature>
<accession>A0A1G6S448</accession>
<dbReference type="RefSeq" id="WP_091451377.1">
    <property type="nucleotide sequence ID" value="NZ_FMZZ01000007.1"/>
</dbReference>
<evidence type="ECO:0000259" key="2">
    <source>
        <dbReference type="Pfam" id="PF04235"/>
    </source>
</evidence>
<reference evidence="4" key="1">
    <citation type="submission" date="2016-10" db="EMBL/GenBank/DDBJ databases">
        <authorList>
            <person name="Varghese N."/>
            <person name="Submissions S."/>
        </authorList>
    </citation>
    <scope>NUCLEOTIDE SEQUENCE [LARGE SCALE GENOMIC DNA]</scope>
    <source>
        <strain evidence="4">IBRC-M 10403</strain>
    </source>
</reference>
<evidence type="ECO:0000256" key="1">
    <source>
        <dbReference type="SAM" id="Phobius"/>
    </source>
</evidence>
<dbReference type="STRING" id="1271860.SAMN05216174_107206"/>